<evidence type="ECO:0000256" key="1">
    <source>
        <dbReference type="ARBA" id="ARBA00023015"/>
    </source>
</evidence>
<dbReference type="InterPro" id="IPR036388">
    <property type="entry name" value="WH-like_DNA-bd_sf"/>
</dbReference>
<evidence type="ECO:0000313" key="7">
    <source>
        <dbReference type="Proteomes" id="UP000217696"/>
    </source>
</evidence>
<dbReference type="InterPro" id="IPR013324">
    <property type="entry name" value="RNA_pol_sigma_r3/r4-like"/>
</dbReference>
<dbReference type="InterPro" id="IPR014284">
    <property type="entry name" value="RNA_pol_sigma-70_dom"/>
</dbReference>
<dbReference type="PANTHER" id="PTHR30385:SF7">
    <property type="entry name" value="RNA POLYMERASE SIGMA FACTOR FLIA"/>
    <property type="match status" value="1"/>
</dbReference>
<dbReference type="InterPro" id="IPR007627">
    <property type="entry name" value="RNA_pol_sigma70_r2"/>
</dbReference>
<dbReference type="Proteomes" id="UP000217696">
    <property type="component" value="Chromosome"/>
</dbReference>
<gene>
    <name evidence="6" type="primary">sigE_2</name>
    <name evidence="6" type="ORF">CB4_02407</name>
</gene>
<evidence type="ECO:0000259" key="5">
    <source>
        <dbReference type="Pfam" id="PF04542"/>
    </source>
</evidence>
<reference evidence="6 7" key="1">
    <citation type="submission" date="2015-12" db="EMBL/GenBank/DDBJ databases">
        <title>Genome sequence of Aneurinibacillus soli.</title>
        <authorList>
            <person name="Lee J.S."/>
            <person name="Lee K.C."/>
            <person name="Kim K.K."/>
            <person name="Lee B.W."/>
        </authorList>
    </citation>
    <scope>NUCLEOTIDE SEQUENCE [LARGE SCALE GENOMIC DNA]</scope>
    <source>
        <strain evidence="6 7">CB4</strain>
    </source>
</reference>
<dbReference type="Pfam" id="PF04542">
    <property type="entry name" value="Sigma70_r2"/>
    <property type="match status" value="1"/>
</dbReference>
<evidence type="ECO:0000256" key="2">
    <source>
        <dbReference type="ARBA" id="ARBA00023082"/>
    </source>
</evidence>
<dbReference type="GO" id="GO:0003677">
    <property type="term" value="F:DNA binding"/>
    <property type="evidence" value="ECO:0007669"/>
    <property type="project" value="UniProtKB-KW"/>
</dbReference>
<accession>A0A0U4WI00</accession>
<organism evidence="6 7">
    <name type="scientific">Aneurinibacillus soli</name>
    <dbReference type="NCBI Taxonomy" id="1500254"/>
    <lineage>
        <taxon>Bacteria</taxon>
        <taxon>Bacillati</taxon>
        <taxon>Bacillota</taxon>
        <taxon>Bacilli</taxon>
        <taxon>Bacillales</taxon>
        <taxon>Paenibacillaceae</taxon>
        <taxon>Aneurinibacillus group</taxon>
        <taxon>Aneurinibacillus</taxon>
    </lineage>
</organism>
<dbReference type="SUPFAM" id="SSF88659">
    <property type="entry name" value="Sigma3 and sigma4 domains of RNA polymerase sigma factors"/>
    <property type="match status" value="1"/>
</dbReference>
<protein>
    <submittedName>
        <fullName evidence="6">RNA polymerase sigma-E factor</fullName>
    </submittedName>
</protein>
<dbReference type="GO" id="GO:0006352">
    <property type="term" value="P:DNA-templated transcription initiation"/>
    <property type="evidence" value="ECO:0007669"/>
    <property type="project" value="InterPro"/>
</dbReference>
<feature type="domain" description="RNA polymerase sigma-70 region 2" evidence="5">
    <location>
        <begin position="22"/>
        <end position="90"/>
    </location>
</feature>
<dbReference type="NCBIfam" id="TIGR02937">
    <property type="entry name" value="sigma70-ECF"/>
    <property type="match status" value="1"/>
</dbReference>
<dbReference type="OrthoDB" id="9809557at2"/>
<dbReference type="Gene3D" id="1.10.1660.10">
    <property type="match status" value="1"/>
</dbReference>
<keyword evidence="1" id="KW-0805">Transcription regulation</keyword>
<name>A0A0U4WI00_9BACL</name>
<evidence type="ECO:0000256" key="3">
    <source>
        <dbReference type="ARBA" id="ARBA00023125"/>
    </source>
</evidence>
<proteinExistence type="predicted"/>
<dbReference type="KEGG" id="asoc:CB4_02407"/>
<dbReference type="RefSeq" id="WP_096466006.1">
    <property type="nucleotide sequence ID" value="NZ_AP017312.1"/>
</dbReference>
<dbReference type="PANTHER" id="PTHR30385">
    <property type="entry name" value="SIGMA FACTOR F FLAGELLAR"/>
    <property type="match status" value="1"/>
</dbReference>
<keyword evidence="7" id="KW-1185">Reference proteome</keyword>
<dbReference type="AlphaFoldDB" id="A0A0U4WI00"/>
<keyword evidence="2" id="KW-0731">Sigma factor</keyword>
<dbReference type="InterPro" id="IPR013325">
    <property type="entry name" value="RNA_pol_sigma_r2"/>
</dbReference>
<sequence>MTNEEMIARARAGDESIFEEFFTKNEPFTYHIARKFSNTGLDVEDLASIAKVGMLKAYHSFDLDKAIKFATYAARCMSNEILMFLRKNNKHIGLVSLDAALNIDFDGNELTLADVLEDTSALTPDSRVMSEALMKVTEGFLQTLSERDRGIFLSCVVEEKKQDHIASEFDISQSYISRLVKRLIKKFQKYARRVGFIDGQENMTAKQIELGDEAQEETNVKAWQCAECGSDNKPAGAGSNTTLCRSCRSEKMRQGKKEYEISCVECGEIFIARSKIAKYCTQCKENKQSGKVDDTQAKQVPVYVHSDVEGDGKVEYVQVPANETESVIYPLSKVAEQLRVSTSALRKWCMGLEKQGYVFKDNSGAGRFMNSQDIFMLRQIQKKMGKGTSIEEVVTDVLARYGKRKEDGETAFHRLMRGDTLYLSAQDARKICEALDVLGVCYDQENVTALKMLG</sequence>
<evidence type="ECO:0000313" key="6">
    <source>
        <dbReference type="EMBL" id="BAU28233.1"/>
    </source>
</evidence>
<evidence type="ECO:0000256" key="4">
    <source>
        <dbReference type="ARBA" id="ARBA00023163"/>
    </source>
</evidence>
<dbReference type="Gene3D" id="1.10.10.10">
    <property type="entry name" value="Winged helix-like DNA-binding domain superfamily/Winged helix DNA-binding domain"/>
    <property type="match status" value="1"/>
</dbReference>
<keyword evidence="4" id="KW-0804">Transcription</keyword>
<dbReference type="Gene3D" id="1.20.120.1810">
    <property type="match status" value="1"/>
</dbReference>
<dbReference type="GO" id="GO:0016987">
    <property type="term" value="F:sigma factor activity"/>
    <property type="evidence" value="ECO:0007669"/>
    <property type="project" value="UniProtKB-KW"/>
</dbReference>
<dbReference type="EMBL" id="AP017312">
    <property type="protein sequence ID" value="BAU28233.1"/>
    <property type="molecule type" value="Genomic_DNA"/>
</dbReference>
<dbReference type="SUPFAM" id="SSF88946">
    <property type="entry name" value="Sigma2 domain of RNA polymerase sigma factors"/>
    <property type="match status" value="1"/>
</dbReference>
<keyword evidence="3" id="KW-0238">DNA-binding</keyword>